<sequence>MNGRRVGHAKGFRAERKKHGHRVIEHVYSGDRSSHELHRTLLHRDRYRVL</sequence>
<evidence type="ECO:0000313" key="2">
    <source>
        <dbReference type="EMBL" id="CCX07233.1"/>
    </source>
</evidence>
<protein>
    <submittedName>
        <fullName evidence="2">Uncharacterized protein</fullName>
    </submittedName>
</protein>
<accession>U4L4K2</accession>
<reference evidence="2 3" key="1">
    <citation type="journal article" date="2013" name="PLoS Genet.">
        <title>The genome and development-dependent transcriptomes of Pyronema confluens: a window into fungal evolution.</title>
        <authorList>
            <person name="Traeger S."/>
            <person name="Altegoer F."/>
            <person name="Freitag M."/>
            <person name="Gabaldon T."/>
            <person name="Kempken F."/>
            <person name="Kumar A."/>
            <person name="Marcet-Houben M."/>
            <person name="Poggeler S."/>
            <person name="Stajich J.E."/>
            <person name="Nowrousian M."/>
        </authorList>
    </citation>
    <scope>NUCLEOTIDE SEQUENCE [LARGE SCALE GENOMIC DNA]</scope>
    <source>
        <strain evidence="3">CBS 100304</strain>
        <tissue evidence="2">Vegetative mycelium</tissue>
    </source>
</reference>
<feature type="region of interest" description="Disordered" evidence="1">
    <location>
        <begin position="1"/>
        <end position="20"/>
    </location>
</feature>
<name>U4L4K2_PYROM</name>
<dbReference type="AlphaFoldDB" id="U4L4K2"/>
<dbReference type="Proteomes" id="UP000018144">
    <property type="component" value="Unassembled WGS sequence"/>
</dbReference>
<organism evidence="2 3">
    <name type="scientific">Pyronema omphalodes (strain CBS 100304)</name>
    <name type="common">Pyronema confluens</name>
    <dbReference type="NCBI Taxonomy" id="1076935"/>
    <lineage>
        <taxon>Eukaryota</taxon>
        <taxon>Fungi</taxon>
        <taxon>Dikarya</taxon>
        <taxon>Ascomycota</taxon>
        <taxon>Pezizomycotina</taxon>
        <taxon>Pezizomycetes</taxon>
        <taxon>Pezizales</taxon>
        <taxon>Pyronemataceae</taxon>
        <taxon>Pyronema</taxon>
    </lineage>
</organism>
<gene>
    <name evidence="2" type="ORF">PCON_06822</name>
</gene>
<evidence type="ECO:0000256" key="1">
    <source>
        <dbReference type="SAM" id="MobiDB-lite"/>
    </source>
</evidence>
<evidence type="ECO:0000313" key="3">
    <source>
        <dbReference type="Proteomes" id="UP000018144"/>
    </source>
</evidence>
<keyword evidence="3" id="KW-1185">Reference proteome</keyword>
<dbReference type="EMBL" id="HF935345">
    <property type="protein sequence ID" value="CCX07233.1"/>
    <property type="molecule type" value="Genomic_DNA"/>
</dbReference>
<proteinExistence type="predicted"/>